<evidence type="ECO:0000313" key="2">
    <source>
        <dbReference type="Proteomes" id="UP001303614"/>
    </source>
</evidence>
<dbReference type="Proteomes" id="UP001303614">
    <property type="component" value="Unassembled WGS sequence"/>
</dbReference>
<evidence type="ECO:0000313" key="1">
    <source>
        <dbReference type="EMBL" id="MEA5123170.1"/>
    </source>
</evidence>
<dbReference type="InterPro" id="IPR028961">
    <property type="entry name" value="Imm21"/>
</dbReference>
<reference evidence="1 2" key="1">
    <citation type="submission" date="2023-12" db="EMBL/GenBank/DDBJ databases">
        <title>Genome sequencing of Xanthomonas floridensis.</title>
        <authorList>
            <person name="Greer S."/>
            <person name="Harrison J."/>
            <person name="Grant M."/>
            <person name="Vicente J."/>
            <person name="Studholme D."/>
        </authorList>
    </citation>
    <scope>NUCLEOTIDE SEQUENCE [LARGE SCALE GENOMIC DNA]</scope>
    <source>
        <strain evidence="1 2">WHRI 8848</strain>
    </source>
</reference>
<sequence length="177" mass="18529">MTHLQWMESGGGPLVLLHAASLSDWSGTWPSSSHSGTTDYVRACAIDDELGLVTAGWGDALVLGDEPDRTSLLERDGTVFLVRWRWAPSEDALLSALYSALTTLEFAALGMFSTRPGVHVLFDSALPGAHVDADKSNALAVSLAVPRLSLASAAFQPSSNICALVHRLAPGDTGAAG</sequence>
<protein>
    <submittedName>
        <fullName evidence="1">Imm21 family immunity protein</fullName>
    </submittedName>
</protein>
<comment type="caution">
    <text evidence="1">The sequence shown here is derived from an EMBL/GenBank/DDBJ whole genome shotgun (WGS) entry which is preliminary data.</text>
</comment>
<organism evidence="1 2">
    <name type="scientific">Xanthomonas floridensis</name>
    <dbReference type="NCBI Taxonomy" id="1843580"/>
    <lineage>
        <taxon>Bacteria</taxon>
        <taxon>Pseudomonadati</taxon>
        <taxon>Pseudomonadota</taxon>
        <taxon>Gammaproteobacteria</taxon>
        <taxon>Lysobacterales</taxon>
        <taxon>Lysobacteraceae</taxon>
        <taxon>Xanthomonas</taxon>
    </lineage>
</organism>
<keyword evidence="2" id="KW-1185">Reference proteome</keyword>
<accession>A0ABU5PU93</accession>
<dbReference type="Pfam" id="PF15589">
    <property type="entry name" value="Imm21"/>
    <property type="match status" value="1"/>
</dbReference>
<dbReference type="EMBL" id="JAYFSO010000004">
    <property type="protein sequence ID" value="MEA5123170.1"/>
    <property type="molecule type" value="Genomic_DNA"/>
</dbReference>
<proteinExistence type="predicted"/>
<dbReference type="RefSeq" id="WP_161946551.1">
    <property type="nucleotide sequence ID" value="NZ_JAYFSN010000003.1"/>
</dbReference>
<gene>
    <name evidence="1" type="ORF">VB146_04650</name>
</gene>
<name>A0ABU5PU93_9XANT</name>